<keyword evidence="1" id="KW-0863">Zinc-finger</keyword>
<evidence type="ECO:0000313" key="3">
    <source>
        <dbReference type="EMBL" id="NEZ62869.1"/>
    </source>
</evidence>
<dbReference type="Pfam" id="PF04434">
    <property type="entry name" value="SWIM"/>
    <property type="match status" value="1"/>
</dbReference>
<dbReference type="RefSeq" id="WP_163661852.1">
    <property type="nucleotide sequence ID" value="NZ_QZCE01000002.1"/>
</dbReference>
<keyword evidence="1" id="KW-0479">Metal-binding</keyword>
<evidence type="ECO:0000256" key="1">
    <source>
        <dbReference type="PROSITE-ProRule" id="PRU00325"/>
    </source>
</evidence>
<dbReference type="Proteomes" id="UP000473574">
    <property type="component" value="Unassembled WGS sequence"/>
</dbReference>
<evidence type="ECO:0000313" key="4">
    <source>
        <dbReference type="Proteomes" id="UP000473574"/>
    </source>
</evidence>
<accession>A0A6M0S2Z7</accession>
<dbReference type="PROSITE" id="PS50966">
    <property type="entry name" value="ZF_SWIM"/>
    <property type="match status" value="1"/>
</dbReference>
<proteinExistence type="predicted"/>
<dbReference type="EMBL" id="QZCE01000002">
    <property type="protein sequence ID" value="NEZ62869.1"/>
    <property type="molecule type" value="Genomic_DNA"/>
</dbReference>
<sequence length="600" mass="67537">MTLQKLTLSTIKRNATDKSFAWGQSYWNSGAVVSLTQRQNVLQSEVEGNDPVPYRITIDFGGGGITSAHCSCPYSFEGWCKHIVATLIACIEQPDTIEQRPSLAQLLDSLNLVQTQGLIQTLVEKDPALLESIDFYVSRLGQPTQASTKPTRAKRQTRIDPAAYKRQVREIVRNTVQHWEYGGEDDDPLYAIDELAGDALTFVDQGDGHNALAVMEAITDACISYWDEIYDFMGMGPSDFDLDLDAVWTEAILSTDLTTDEVLEWQEKLEAWQLELSSFAMALEALRQGWDYPPLLKVLQGEISKQGAWSGEAPNWADEFSLIRLKTLQRQERYDEYLYLAQAEGHMKEYLAMLGKLGRTEEAVQKSAQVMTTCSEAQALAEVLRSQNKLPQALDIAIQGLRFEADPTYNKYDFAVWTSELAEGLDEFDEALEARIIAFQAKPSLQEYQAVESLAADWTEIKEELLEYLRHSDSWLSREAKVDVFLSEGLVEDAIATVNPSSYGYVRPSLVLRVMNAAIDSPIDSHSDWVIKLAQREAEKIMDAGKAKDYDLAVKWLQRAKKAYLAEDNGANWRSYSSKIVSNHMRKRKLMGLMEAGGVR</sequence>
<dbReference type="GO" id="GO:0008270">
    <property type="term" value="F:zinc ion binding"/>
    <property type="evidence" value="ECO:0007669"/>
    <property type="project" value="UniProtKB-KW"/>
</dbReference>
<protein>
    <submittedName>
        <fullName evidence="3">SWIM zinc finger domain-containing protein</fullName>
    </submittedName>
</protein>
<comment type="caution">
    <text evidence="3">The sequence shown here is derived from an EMBL/GenBank/DDBJ whole genome shotgun (WGS) entry which is preliminary data.</text>
</comment>
<organism evidence="3 4">
    <name type="scientific">Adonisia turfae CCMR0082</name>
    <dbReference type="NCBI Taxonomy" id="2304604"/>
    <lineage>
        <taxon>Bacteria</taxon>
        <taxon>Bacillati</taxon>
        <taxon>Cyanobacteriota</taxon>
        <taxon>Adonisia</taxon>
        <taxon>Adonisia turfae</taxon>
    </lineage>
</organism>
<feature type="domain" description="SWIM-type" evidence="2">
    <location>
        <begin position="54"/>
        <end position="91"/>
    </location>
</feature>
<name>A0A6M0S2Z7_9CYAN</name>
<reference evidence="3 4" key="1">
    <citation type="journal article" date="2020" name="Microb. Ecol.">
        <title>Ecogenomics of the Marine Benthic Filamentous Cyanobacterium Adonisia.</title>
        <authorList>
            <person name="Walter J.M."/>
            <person name="Coutinho F.H."/>
            <person name="Leomil L."/>
            <person name="Hargreaves P.I."/>
            <person name="Campeao M.E."/>
            <person name="Vieira V.V."/>
            <person name="Silva B.S."/>
            <person name="Fistarol G.O."/>
            <person name="Salomon P.S."/>
            <person name="Sawabe T."/>
            <person name="Mino S."/>
            <person name="Hosokawa M."/>
            <person name="Miyashita H."/>
            <person name="Maruyama F."/>
            <person name="van Verk M.C."/>
            <person name="Dutilh B.E."/>
            <person name="Thompson C.C."/>
            <person name="Thompson F.L."/>
        </authorList>
    </citation>
    <scope>NUCLEOTIDE SEQUENCE [LARGE SCALE GENOMIC DNA]</scope>
    <source>
        <strain evidence="3 4">CCMR0082</strain>
    </source>
</reference>
<gene>
    <name evidence="3" type="ORF">D0962_08750</name>
</gene>
<dbReference type="AlphaFoldDB" id="A0A6M0S2Z7"/>
<keyword evidence="1" id="KW-0862">Zinc</keyword>
<evidence type="ECO:0000259" key="2">
    <source>
        <dbReference type="PROSITE" id="PS50966"/>
    </source>
</evidence>
<dbReference type="InterPro" id="IPR007527">
    <property type="entry name" value="Znf_SWIM"/>
</dbReference>